<dbReference type="InterPro" id="IPR011990">
    <property type="entry name" value="TPR-like_helical_dom_sf"/>
</dbReference>
<protein>
    <recommendedName>
        <fullName evidence="4">Pentatricopeptide repeat-containing protein</fullName>
    </recommendedName>
</protein>
<dbReference type="Proteomes" id="UP001141806">
    <property type="component" value="Unassembled WGS sequence"/>
</dbReference>
<dbReference type="EMBL" id="JAMYWD010000009">
    <property type="protein sequence ID" value="KAJ4960616.1"/>
    <property type="molecule type" value="Genomic_DNA"/>
</dbReference>
<evidence type="ECO:0000256" key="1">
    <source>
        <dbReference type="SAM" id="MobiDB-lite"/>
    </source>
</evidence>
<feature type="region of interest" description="Disordered" evidence="1">
    <location>
        <begin position="1"/>
        <end position="37"/>
    </location>
</feature>
<dbReference type="AlphaFoldDB" id="A0A9Q0K2E1"/>
<proteinExistence type="predicted"/>
<gene>
    <name evidence="2" type="ORF">NE237_020526</name>
</gene>
<dbReference type="InterPro" id="IPR046960">
    <property type="entry name" value="PPR_At4g14850-like_plant"/>
</dbReference>
<organism evidence="2 3">
    <name type="scientific">Protea cynaroides</name>
    <dbReference type="NCBI Taxonomy" id="273540"/>
    <lineage>
        <taxon>Eukaryota</taxon>
        <taxon>Viridiplantae</taxon>
        <taxon>Streptophyta</taxon>
        <taxon>Embryophyta</taxon>
        <taxon>Tracheophyta</taxon>
        <taxon>Spermatophyta</taxon>
        <taxon>Magnoliopsida</taxon>
        <taxon>Proteales</taxon>
        <taxon>Proteaceae</taxon>
        <taxon>Protea</taxon>
    </lineage>
</organism>
<dbReference type="PANTHER" id="PTHR47926">
    <property type="entry name" value="PENTATRICOPEPTIDE REPEAT-CONTAINING PROTEIN"/>
    <property type="match status" value="1"/>
</dbReference>
<accession>A0A9Q0K2E1</accession>
<reference evidence="2" key="1">
    <citation type="journal article" date="2023" name="Plant J.">
        <title>The genome of the king protea, Protea cynaroides.</title>
        <authorList>
            <person name="Chang J."/>
            <person name="Duong T.A."/>
            <person name="Schoeman C."/>
            <person name="Ma X."/>
            <person name="Roodt D."/>
            <person name="Barker N."/>
            <person name="Li Z."/>
            <person name="Van de Peer Y."/>
            <person name="Mizrachi E."/>
        </authorList>
    </citation>
    <scope>NUCLEOTIDE SEQUENCE</scope>
    <source>
        <tissue evidence="2">Young leaves</tissue>
    </source>
</reference>
<evidence type="ECO:0000313" key="3">
    <source>
        <dbReference type="Proteomes" id="UP001141806"/>
    </source>
</evidence>
<comment type="caution">
    <text evidence="2">The sequence shown here is derived from an EMBL/GenBank/DDBJ whole genome shotgun (WGS) entry which is preliminary data.</text>
</comment>
<dbReference type="GO" id="GO:0003723">
    <property type="term" value="F:RNA binding"/>
    <property type="evidence" value="ECO:0007669"/>
    <property type="project" value="InterPro"/>
</dbReference>
<sequence>MLKLGLNIEEEEEAGGNDTEMPALEETGNEGSKMEETCNHTQLKKHANNTPLMAIPPIEEVFINSASSVCVLNSCVAERNLKFGRWIHAGVLKSGLALYNVSANEAISIFKQMLSQRIQPNKFTFAVLLQACGQTRNLKLAEMIHGNLIVNGLMEYGFLQFSVATNCESYPLTSHDRTIPYAYSHPICTFCLVGKASFAFGLFSHSDVCYK</sequence>
<dbReference type="Gene3D" id="1.25.40.10">
    <property type="entry name" value="Tetratricopeptide repeat domain"/>
    <property type="match status" value="1"/>
</dbReference>
<name>A0A9Q0K2E1_9MAGN</name>
<keyword evidence="3" id="KW-1185">Reference proteome</keyword>
<evidence type="ECO:0008006" key="4">
    <source>
        <dbReference type="Google" id="ProtNLM"/>
    </source>
</evidence>
<evidence type="ECO:0000313" key="2">
    <source>
        <dbReference type="EMBL" id="KAJ4960616.1"/>
    </source>
</evidence>
<dbReference type="GO" id="GO:0009451">
    <property type="term" value="P:RNA modification"/>
    <property type="evidence" value="ECO:0007669"/>
    <property type="project" value="InterPro"/>
</dbReference>